<evidence type="ECO:0008006" key="3">
    <source>
        <dbReference type="Google" id="ProtNLM"/>
    </source>
</evidence>
<evidence type="ECO:0000313" key="1">
    <source>
        <dbReference type="EnsemblMetazoa" id="tetur30g02519.1"/>
    </source>
</evidence>
<evidence type="ECO:0000313" key="2">
    <source>
        <dbReference type="Proteomes" id="UP000015104"/>
    </source>
</evidence>
<dbReference type="PANTHER" id="PTHR46068">
    <property type="entry name" value="PROTEIN CBG27172"/>
    <property type="match status" value="1"/>
</dbReference>
<dbReference type="GO" id="GO:0003676">
    <property type="term" value="F:nucleic acid binding"/>
    <property type="evidence" value="ECO:0007669"/>
    <property type="project" value="InterPro"/>
</dbReference>
<dbReference type="EMBL" id="CAEY01000864">
    <property type="status" value="NOT_ANNOTATED_CDS"/>
    <property type="molecule type" value="Genomic_DNA"/>
</dbReference>
<reference evidence="1" key="2">
    <citation type="submission" date="2016-04" db="UniProtKB">
        <authorList>
            <consortium name="EnsemblMetazoa"/>
        </authorList>
    </citation>
    <scope>IDENTIFICATION</scope>
</reference>
<dbReference type="InterPro" id="IPR036397">
    <property type="entry name" value="RNaseH_sf"/>
</dbReference>
<accession>A0A158P5H4</accession>
<protein>
    <recommendedName>
        <fullName evidence="3">Tc1-like transposase DDE domain-containing protein</fullName>
    </recommendedName>
</protein>
<keyword evidence="2" id="KW-1185">Reference proteome</keyword>
<dbReference type="PANTHER" id="PTHR46068:SF1">
    <property type="entry name" value="TRANSPOSASE IS30-LIKE HTH DOMAIN-CONTAINING PROTEIN"/>
    <property type="match status" value="1"/>
</dbReference>
<organism evidence="1 2">
    <name type="scientific">Tetranychus urticae</name>
    <name type="common">Two-spotted spider mite</name>
    <dbReference type="NCBI Taxonomy" id="32264"/>
    <lineage>
        <taxon>Eukaryota</taxon>
        <taxon>Metazoa</taxon>
        <taxon>Ecdysozoa</taxon>
        <taxon>Arthropoda</taxon>
        <taxon>Chelicerata</taxon>
        <taxon>Arachnida</taxon>
        <taxon>Acari</taxon>
        <taxon>Acariformes</taxon>
        <taxon>Trombidiformes</taxon>
        <taxon>Prostigmata</taxon>
        <taxon>Eleutherengona</taxon>
        <taxon>Raphignathae</taxon>
        <taxon>Tetranychoidea</taxon>
        <taxon>Tetranychidae</taxon>
        <taxon>Tetranychus</taxon>
    </lineage>
</organism>
<dbReference type="EnsemblMetazoa" id="tetur30g02519.1">
    <property type="protein sequence ID" value="tetur30g02519.1"/>
    <property type="gene ID" value="tetur30g02519"/>
</dbReference>
<dbReference type="AlphaFoldDB" id="A0A158P5H4"/>
<reference evidence="2" key="1">
    <citation type="submission" date="2011-08" db="EMBL/GenBank/DDBJ databases">
        <authorList>
            <person name="Rombauts S."/>
        </authorList>
    </citation>
    <scope>NUCLEOTIDE SEQUENCE</scope>
    <source>
        <strain evidence="2">London</strain>
    </source>
</reference>
<dbReference type="STRING" id="32264.A0A158P5H4"/>
<name>A0A158P5H4_TETUR</name>
<dbReference type="Proteomes" id="UP000015104">
    <property type="component" value="Unassembled WGS sequence"/>
</dbReference>
<dbReference type="Gene3D" id="3.30.420.10">
    <property type="entry name" value="Ribonuclease H-like superfamily/Ribonuclease H"/>
    <property type="match status" value="1"/>
</dbReference>
<sequence length="350" mass="40184">MLNKAERDALAERVISFYCDSGAFDSKVTWQHFKSEGIPSSTFYGIIKRYNDEKRVKTNFSSGRPVKIMTPKVLNAVDNLYTENPSISETQAAKKLKLSVSTLGHIKRKKLGMKSRVKITVPKASPEQQNRSLKNSGKIYRKLSRRKGTVLIMDDETYVPADPSQVPGRHFYTCRDPENVPIDHKINQKAKFPKRFLVWQAIDELGNVSRPFISESTMTSEIYKKYCLKAILSKFIKKYHENAPVLFWPDMATVHYSKPVITWLAENNIDCVEKDENCPNLPQARPIEKFWALCKAEYAKEKNTASNLEEFKKTWLKISKKVASRSGLNLMKGVRSKLRKISQNGVYSIY</sequence>
<proteinExistence type="predicted"/>